<keyword evidence="1" id="KW-0175">Coiled coil</keyword>
<evidence type="ECO:0000256" key="2">
    <source>
        <dbReference type="SAM" id="MobiDB-lite"/>
    </source>
</evidence>
<dbReference type="AlphaFoldDB" id="A0AAD1SUM6"/>
<gene>
    <name evidence="3" type="ORF">PECUL_23A043323</name>
</gene>
<organism evidence="3 4">
    <name type="scientific">Pelobates cultripes</name>
    <name type="common">Western spadefoot toad</name>
    <dbReference type="NCBI Taxonomy" id="61616"/>
    <lineage>
        <taxon>Eukaryota</taxon>
        <taxon>Metazoa</taxon>
        <taxon>Chordata</taxon>
        <taxon>Craniata</taxon>
        <taxon>Vertebrata</taxon>
        <taxon>Euteleostomi</taxon>
        <taxon>Amphibia</taxon>
        <taxon>Batrachia</taxon>
        <taxon>Anura</taxon>
        <taxon>Pelobatoidea</taxon>
        <taxon>Pelobatidae</taxon>
        <taxon>Pelobates</taxon>
    </lineage>
</organism>
<feature type="coiled-coil region" evidence="1">
    <location>
        <begin position="95"/>
        <end position="122"/>
    </location>
</feature>
<evidence type="ECO:0000313" key="3">
    <source>
        <dbReference type="EMBL" id="CAH2310715.1"/>
    </source>
</evidence>
<dbReference type="PANTHER" id="PTHR11505">
    <property type="entry name" value="L1 TRANSPOSABLE ELEMENT-RELATED"/>
    <property type="match status" value="1"/>
</dbReference>
<feature type="region of interest" description="Disordered" evidence="2">
    <location>
        <begin position="182"/>
        <end position="201"/>
    </location>
</feature>
<evidence type="ECO:0000256" key="1">
    <source>
        <dbReference type="SAM" id="Coils"/>
    </source>
</evidence>
<protein>
    <submittedName>
        <fullName evidence="3">Uncharacterized protein</fullName>
    </submittedName>
</protein>
<dbReference type="InterPro" id="IPR004244">
    <property type="entry name" value="Transposase_22"/>
</dbReference>
<dbReference type="Proteomes" id="UP001295444">
    <property type="component" value="Chromosome 08"/>
</dbReference>
<reference evidence="3" key="1">
    <citation type="submission" date="2022-03" db="EMBL/GenBank/DDBJ databases">
        <authorList>
            <person name="Alioto T."/>
            <person name="Alioto T."/>
            <person name="Gomez Garrido J."/>
        </authorList>
    </citation>
    <scope>NUCLEOTIDE SEQUENCE</scope>
</reference>
<dbReference type="EMBL" id="OW240919">
    <property type="protein sequence ID" value="CAH2310715.1"/>
    <property type="molecule type" value="Genomic_DNA"/>
</dbReference>
<evidence type="ECO:0000313" key="4">
    <source>
        <dbReference type="Proteomes" id="UP001295444"/>
    </source>
</evidence>
<name>A0AAD1SUM6_PELCU</name>
<keyword evidence="4" id="KW-1185">Reference proteome</keyword>
<proteinExistence type="predicted"/>
<accession>A0AAD1SUM6</accession>
<feature type="compositionally biased region" description="Polar residues" evidence="2">
    <location>
        <begin position="47"/>
        <end position="60"/>
    </location>
</feature>
<feature type="region of interest" description="Disordered" evidence="2">
    <location>
        <begin position="1"/>
        <end position="67"/>
    </location>
</feature>
<sequence>MAAKKQRNTTGQAPAVDTPAAKTSLRRYFAEQADPHRRDKMAPAAQTRGSQPSSPTASEGSTEDQEIRTLLTQLPSKADLAAMFQKLEDSFSEKLQAVAADVQQLGARVQDLEEEAEHINKRGAEAYDTQETHAEAIRYLQRRLDDVDNRGRRNNLRVRGIPESAEGLARETNKVQMELPVCTDSQPPEQNPHYYLTRGRS</sequence>